<evidence type="ECO:0000313" key="3">
    <source>
        <dbReference type="EMBL" id="MFC5461238.1"/>
    </source>
</evidence>
<dbReference type="InterPro" id="IPR036061">
    <property type="entry name" value="CheW-like_dom_sf"/>
</dbReference>
<gene>
    <name evidence="3" type="ORF">ACFPN5_15605</name>
</gene>
<dbReference type="EMBL" id="JBHSMU010000015">
    <property type="protein sequence ID" value="MFC5461238.1"/>
    <property type="molecule type" value="Genomic_DNA"/>
</dbReference>
<dbReference type="PROSITE" id="PS50851">
    <property type="entry name" value="CHEW"/>
    <property type="match status" value="1"/>
</dbReference>
<comment type="caution">
    <text evidence="3">The sequence shown here is derived from an EMBL/GenBank/DDBJ whole genome shotgun (WGS) entry which is preliminary data.</text>
</comment>
<dbReference type="Gene3D" id="2.40.50.180">
    <property type="entry name" value="CheA-289, Domain 4"/>
    <property type="match status" value="1"/>
</dbReference>
<evidence type="ECO:0000259" key="2">
    <source>
        <dbReference type="PROSITE" id="PS50851"/>
    </source>
</evidence>
<feature type="region of interest" description="Disordered" evidence="1">
    <location>
        <begin position="1"/>
        <end position="24"/>
    </location>
</feature>
<dbReference type="RefSeq" id="WP_379784678.1">
    <property type="nucleotide sequence ID" value="NZ_JBHSMU010000015.1"/>
</dbReference>
<proteinExistence type="predicted"/>
<dbReference type="Pfam" id="PF01584">
    <property type="entry name" value="CheW"/>
    <property type="match status" value="1"/>
</dbReference>
<evidence type="ECO:0000313" key="4">
    <source>
        <dbReference type="Proteomes" id="UP001596050"/>
    </source>
</evidence>
<feature type="domain" description="CheW-like" evidence="2">
    <location>
        <begin position="49"/>
        <end position="190"/>
    </location>
</feature>
<dbReference type="SUPFAM" id="SSF50341">
    <property type="entry name" value="CheW-like"/>
    <property type="match status" value="1"/>
</dbReference>
<evidence type="ECO:0000256" key="1">
    <source>
        <dbReference type="SAM" id="MobiDB-lite"/>
    </source>
</evidence>
<dbReference type="InterPro" id="IPR002545">
    <property type="entry name" value="CheW-lke_dom"/>
</dbReference>
<keyword evidence="4" id="KW-1185">Reference proteome</keyword>
<organism evidence="3 4">
    <name type="scientific">Massilia niabensis</name>
    <dbReference type="NCBI Taxonomy" id="544910"/>
    <lineage>
        <taxon>Bacteria</taxon>
        <taxon>Pseudomonadati</taxon>
        <taxon>Pseudomonadota</taxon>
        <taxon>Betaproteobacteria</taxon>
        <taxon>Burkholderiales</taxon>
        <taxon>Oxalobacteraceae</taxon>
        <taxon>Telluria group</taxon>
        <taxon>Massilia</taxon>
    </lineage>
</organism>
<sequence>MNAVATGQALAPDATPDAAPHTARRTRLRDYQAQLLARMQAAQNGAPEAGHQLGVMIGSERYLLELTEAGEIVPLAQLAGVPLTQPWYLGLANVRGSLLGVIDLARYFDKDASAAGPEARLVSLAPRLGFNCALLVTRVYGLRRAAAMTPDGQQETRLRDLDGNAWTPLSLAALVREERFLHVALAPTNI</sequence>
<feature type="compositionally biased region" description="Low complexity" evidence="1">
    <location>
        <begin position="9"/>
        <end position="21"/>
    </location>
</feature>
<name>A0ABW0L5Z6_9BURK</name>
<dbReference type="Proteomes" id="UP001596050">
    <property type="component" value="Unassembled WGS sequence"/>
</dbReference>
<reference evidence="4" key="1">
    <citation type="journal article" date="2019" name="Int. J. Syst. Evol. Microbiol.">
        <title>The Global Catalogue of Microorganisms (GCM) 10K type strain sequencing project: providing services to taxonomists for standard genome sequencing and annotation.</title>
        <authorList>
            <consortium name="The Broad Institute Genomics Platform"/>
            <consortium name="The Broad Institute Genome Sequencing Center for Infectious Disease"/>
            <person name="Wu L."/>
            <person name="Ma J."/>
        </authorList>
    </citation>
    <scope>NUCLEOTIDE SEQUENCE [LARGE SCALE GENOMIC DNA]</scope>
    <source>
        <strain evidence="4">KACC 12649</strain>
    </source>
</reference>
<protein>
    <submittedName>
        <fullName evidence="3">Chemotaxis protein CheW</fullName>
    </submittedName>
</protein>
<accession>A0ABW0L5Z6</accession>